<accession>A0A239SNJ7</accession>
<gene>
    <name evidence="2" type="ORF">SAMEA4530655_03601</name>
</gene>
<evidence type="ECO:0000313" key="2">
    <source>
        <dbReference type="EMBL" id="SNU86970.1"/>
    </source>
</evidence>
<dbReference type="InterPro" id="IPR046673">
    <property type="entry name" value="ToxA_N"/>
</dbReference>
<dbReference type="Pfam" id="PF20178">
    <property type="entry name" value="ToxA_N"/>
    <property type="match status" value="1"/>
</dbReference>
<organism evidence="2 3">
    <name type="scientific">Pandoraea sputorum</name>
    <dbReference type="NCBI Taxonomy" id="93222"/>
    <lineage>
        <taxon>Bacteria</taxon>
        <taxon>Pseudomonadati</taxon>
        <taxon>Pseudomonadota</taxon>
        <taxon>Betaproteobacteria</taxon>
        <taxon>Burkholderiales</taxon>
        <taxon>Burkholderiaceae</taxon>
        <taxon>Pandoraea</taxon>
    </lineage>
</organism>
<dbReference type="OrthoDB" id="8931970at2"/>
<dbReference type="GeneID" id="88096207"/>
<dbReference type="EMBL" id="LT906435">
    <property type="protein sequence ID" value="SNU86970.1"/>
    <property type="molecule type" value="Genomic_DNA"/>
</dbReference>
<name>A0A239SNJ7_9BURK</name>
<dbReference type="RefSeq" id="WP_150777551.1">
    <property type="nucleotide sequence ID" value="NZ_CABPRX010000007.1"/>
</dbReference>
<dbReference type="STRING" id="93222.NA29_22085"/>
<sequence length="1501" mass="165572">MYSRAADTSGASVVLPCRDHAIVGAAHANVLRSVTHFDSLATGARTILDESPEAQPALGFMLRLAQEAVCRADLAALTDGLLDRFAHAFDTRPWLTTYLLDTLPGRLARRAPWESVEDVCHSLLGAPALRDLERSVARSEGDGALPETCRYGSAWHRHFCQWRQSIVDAWQDFLLLGSGARAPDDSVRMTLTSPPPAGVLTLDFGCAGATGYALGILYASSVCHAICPDLPPSLPFQRRYRSPTLDIDVAHPAARTCAFEPNVCVAQPPQPILSRLEDIVGKVEHFVMETAVPVIGHLPYALDRLLFPPPLMFPTAAADLPATSVPNRVRSAALTPPSAFPAMSASPELERLINTAQFWRHRTATHHALYDVFSPLLMFSPSPSEAELLRRQLANVTEFVGFELNDLRLRRHAPADHWRIKQVTYWSLHDGAERVRDRRLNIGQPPEGVSFDISPQTRPGAVYESPTVMTADRFERIVALWDSACRARAARTWQPPADFETIATSHLTNVTVTTLALSDLALTYINGQISNEAFYLAHAALSNTTLSKDPSAPTFLARRLELTIRRDGREYVAAPAGTCVIGKPSENDITLLYLQGDAPAWRAYSSHKAFIDAIDSDTLALRTTLSERLPMPLREQAAKGVARVTLRETKIEQPLQIATQATLDTIKADGALQAISPDTAPRIAQYDKWLSGASSDGMEQGLHTFRHDCHQAGIALPGRPIDITLDDVRRIARLEALRFNLSMAVPQMKRITRRHLMDRLGRAGFQPDDPDQIYVKLAHREAVPLTDAVLRSTSFDALWWELPLLVRDAGGRYRTIVPLNSPQASPTMASDVIDNTLTEGLHRSFNDAAAQFWETSRANVRKVLKSEFIAQVWLLRALRKMPVDQVHIAARVAGPIELARLDGDELAHEIVDPKVEREWLSINGMTTSLMRVSIAGRSPCLLIAPFEEGLRVYGFDDRGRMASWVREQLRNETSRARFVGTFVGQRPVSSSWHEKVELGAQRVSDARSVDTFTVVASAYEARQQQANATPGAPPTPHPLLAFMDTFSKVDIAFGLGTWFLPFARPASTVYSMTDAGFGLIGIGVGAVLHDKDLFWQGWQCILSAIGAQGLSAANFRAKLLITGDQRYKYFVSDAPVAAQATIAGLHRVGDRFYAAIDTETRAYVGFDEATGFFRMTRGASSDVEDADAPLMRMSASGKWHLVSPSESAAPVLDDPHTAWRIDQAFRSRYARLRDARTADFDIARRSVTVVDTSKTTMPLSWQLRLLKLDFLNPAQSNPEVLGRLAGRIAYLQNAVDAAETVALSPMAEDARRLGATYLGVTQSPRMYVGHVRMGLLRACALVPYRYSIESMVMLFNQQARLVPEMSAWLVADLSQLGRLEIQYLDPPPTGPDVWTLDTVFAEQQDTSRAFEVRADARTLLLGRHIGRGGVAAYYFFDPASAIVIHPDPAVVLGLMRDHLSAIFEGVTPAVSLREIDLEWLADVRVVRPFTGPVPIRIALHI</sequence>
<keyword evidence="3" id="KW-1185">Reference proteome</keyword>
<proteinExistence type="predicted"/>
<feature type="domain" description="Dermonecrotic toxin N-terminal" evidence="1">
    <location>
        <begin position="780"/>
        <end position="980"/>
    </location>
</feature>
<evidence type="ECO:0000313" key="3">
    <source>
        <dbReference type="Proteomes" id="UP000215126"/>
    </source>
</evidence>
<evidence type="ECO:0000259" key="1">
    <source>
        <dbReference type="Pfam" id="PF20178"/>
    </source>
</evidence>
<dbReference type="Proteomes" id="UP000215126">
    <property type="component" value="Chromosome 1"/>
</dbReference>
<reference evidence="2 3" key="1">
    <citation type="submission" date="2017-06" db="EMBL/GenBank/DDBJ databases">
        <authorList>
            <consortium name="Pathogen Informatics"/>
        </authorList>
    </citation>
    <scope>NUCLEOTIDE SEQUENCE [LARGE SCALE GENOMIC DNA]</scope>
    <source>
        <strain evidence="2 3">NCTC13161</strain>
    </source>
</reference>
<protein>
    <recommendedName>
        <fullName evidence="1">Dermonecrotic toxin N-terminal domain-containing protein</fullName>
    </recommendedName>
</protein>